<dbReference type="STRING" id="1555112.LIP_2136"/>
<accession>A0A0K2SLU0</accession>
<dbReference type="CDD" id="cd06261">
    <property type="entry name" value="TM_PBP2"/>
    <property type="match status" value="1"/>
</dbReference>
<evidence type="ECO:0000256" key="1">
    <source>
        <dbReference type="ARBA" id="ARBA00004651"/>
    </source>
</evidence>
<evidence type="ECO:0000256" key="2">
    <source>
        <dbReference type="ARBA" id="ARBA00022448"/>
    </source>
</evidence>
<evidence type="ECO:0000259" key="8">
    <source>
        <dbReference type="PROSITE" id="PS50928"/>
    </source>
</evidence>
<feature type="transmembrane region" description="Helical" evidence="7">
    <location>
        <begin position="94"/>
        <end position="114"/>
    </location>
</feature>
<gene>
    <name evidence="9" type="ORF">LIP_2136</name>
</gene>
<sequence length="343" mass="36206">MVAAAVLGSLLAPWVAPHEPNRVELTARLLPPSAAHWFGTDEVGRDLFSRVLDGGRRSIGAGVAVVLFALTAGLVLGGLSGWFGGKVDLVLMRVMDVILAFPALVLAMAVAAALGPGLQSTVLAVAFVRVPVYVRLVRAQVLSLREREFVEAAVAAGAPVGRILARHLIPNSLGPVVVQATLDVGSAMLLAATLSFLGLGVRAPAAEWGAMVNSGRTFLLDQWWYPSFPGAAILVTAMGFNLLGDGLRDALDPRARRVAGGGGDLMKTLSVRLPESVHKQIRELAEREGVSMNQVITTALAEKISALMTVDYLEARARRGSRAKFERALAKVPDVPPEAHDGL</sequence>
<dbReference type="PANTHER" id="PTHR43386">
    <property type="entry name" value="OLIGOPEPTIDE TRANSPORT SYSTEM PERMEASE PROTEIN APPC"/>
    <property type="match status" value="1"/>
</dbReference>
<protein>
    <recommendedName>
        <fullName evidence="8">ABC transmembrane type-1 domain-containing protein</fullName>
    </recommendedName>
</protein>
<keyword evidence="5 7" id="KW-1133">Transmembrane helix</keyword>
<dbReference type="PANTHER" id="PTHR43386:SF1">
    <property type="entry name" value="D,D-DIPEPTIDE TRANSPORT SYSTEM PERMEASE PROTEIN DDPC-RELATED"/>
    <property type="match status" value="1"/>
</dbReference>
<keyword evidence="3" id="KW-1003">Cell membrane</keyword>
<name>A0A0K2SLU0_LIMPI</name>
<comment type="similarity">
    <text evidence="7">Belongs to the binding-protein-dependent transport system permease family.</text>
</comment>
<dbReference type="PROSITE" id="PS50928">
    <property type="entry name" value="ABC_TM1"/>
    <property type="match status" value="1"/>
</dbReference>
<comment type="subcellular location">
    <subcellularLocation>
        <location evidence="1 7">Cell membrane</location>
        <topology evidence="1 7">Multi-pass membrane protein</topology>
    </subcellularLocation>
</comment>
<evidence type="ECO:0000256" key="4">
    <source>
        <dbReference type="ARBA" id="ARBA00022692"/>
    </source>
</evidence>
<reference evidence="10" key="1">
    <citation type="submission" date="2015-07" db="EMBL/GenBank/DDBJ databases">
        <title>Complete genome sequence and phylogenetic analysis of Limnochorda pilosa.</title>
        <authorList>
            <person name="Watanabe M."/>
            <person name="Kojima H."/>
            <person name="Fukui M."/>
        </authorList>
    </citation>
    <scope>NUCLEOTIDE SEQUENCE [LARGE SCALE GENOMIC DNA]</scope>
    <source>
        <strain evidence="10">HC45</strain>
    </source>
</reference>
<dbReference type="SUPFAM" id="SSF47598">
    <property type="entry name" value="Ribbon-helix-helix"/>
    <property type="match status" value="1"/>
</dbReference>
<keyword evidence="10" id="KW-1185">Reference proteome</keyword>
<dbReference type="GO" id="GO:0071916">
    <property type="term" value="F:dipeptide transmembrane transporter activity"/>
    <property type="evidence" value="ECO:0007669"/>
    <property type="project" value="TreeGrafter"/>
</dbReference>
<evidence type="ECO:0000313" key="10">
    <source>
        <dbReference type="Proteomes" id="UP000065807"/>
    </source>
</evidence>
<evidence type="ECO:0000256" key="7">
    <source>
        <dbReference type="RuleBase" id="RU363032"/>
    </source>
</evidence>
<keyword evidence="2 7" id="KW-0813">Transport</keyword>
<dbReference type="SUPFAM" id="SSF161098">
    <property type="entry name" value="MetI-like"/>
    <property type="match status" value="1"/>
</dbReference>
<dbReference type="InterPro" id="IPR008651">
    <property type="entry name" value="Uncharacterised_HicB"/>
</dbReference>
<dbReference type="InterPro" id="IPR050366">
    <property type="entry name" value="BP-dependent_transpt_permease"/>
</dbReference>
<proteinExistence type="inferred from homology"/>
<dbReference type="Gene3D" id="1.10.1220.10">
    <property type="entry name" value="Met repressor-like"/>
    <property type="match status" value="1"/>
</dbReference>
<dbReference type="InterPro" id="IPR010985">
    <property type="entry name" value="Ribbon_hlx_hlx"/>
</dbReference>
<dbReference type="InterPro" id="IPR000515">
    <property type="entry name" value="MetI-like"/>
</dbReference>
<organism evidence="9 10">
    <name type="scientific">Limnochorda pilosa</name>
    <dbReference type="NCBI Taxonomy" id="1555112"/>
    <lineage>
        <taxon>Bacteria</taxon>
        <taxon>Bacillati</taxon>
        <taxon>Bacillota</taxon>
        <taxon>Limnochordia</taxon>
        <taxon>Limnochordales</taxon>
        <taxon>Limnochordaceae</taxon>
        <taxon>Limnochorda</taxon>
    </lineage>
</organism>
<dbReference type="InterPro" id="IPR013321">
    <property type="entry name" value="Arc_rbn_hlx_hlx"/>
</dbReference>
<dbReference type="PATRIC" id="fig|1555112.3.peg.2178"/>
<dbReference type="AlphaFoldDB" id="A0A0K2SLU0"/>
<evidence type="ECO:0000256" key="3">
    <source>
        <dbReference type="ARBA" id="ARBA00022475"/>
    </source>
</evidence>
<evidence type="ECO:0000313" key="9">
    <source>
        <dbReference type="EMBL" id="BAS27977.1"/>
    </source>
</evidence>
<dbReference type="Proteomes" id="UP000065807">
    <property type="component" value="Chromosome"/>
</dbReference>
<dbReference type="GO" id="GO:0006355">
    <property type="term" value="P:regulation of DNA-templated transcription"/>
    <property type="evidence" value="ECO:0007669"/>
    <property type="project" value="InterPro"/>
</dbReference>
<feature type="transmembrane region" description="Helical" evidence="7">
    <location>
        <begin position="59"/>
        <end position="82"/>
    </location>
</feature>
<keyword evidence="6 7" id="KW-0472">Membrane</keyword>
<dbReference type="KEGG" id="lpil:LIP_2136"/>
<dbReference type="Pfam" id="PF00528">
    <property type="entry name" value="BPD_transp_1"/>
    <property type="match status" value="1"/>
</dbReference>
<dbReference type="InterPro" id="IPR035906">
    <property type="entry name" value="MetI-like_sf"/>
</dbReference>
<feature type="domain" description="ABC transmembrane type-1" evidence="8">
    <location>
        <begin position="55"/>
        <end position="244"/>
    </location>
</feature>
<dbReference type="EMBL" id="AP014924">
    <property type="protein sequence ID" value="BAS27977.1"/>
    <property type="molecule type" value="Genomic_DNA"/>
</dbReference>
<dbReference type="Pfam" id="PF05534">
    <property type="entry name" value="HicB"/>
    <property type="match status" value="1"/>
</dbReference>
<evidence type="ECO:0000256" key="5">
    <source>
        <dbReference type="ARBA" id="ARBA00022989"/>
    </source>
</evidence>
<keyword evidence="4 7" id="KW-0812">Transmembrane</keyword>
<dbReference type="GO" id="GO:0005886">
    <property type="term" value="C:plasma membrane"/>
    <property type="evidence" value="ECO:0007669"/>
    <property type="project" value="UniProtKB-SubCell"/>
</dbReference>
<reference evidence="10" key="2">
    <citation type="journal article" date="2016" name="Int. J. Syst. Evol. Microbiol.">
        <title>Complete genome sequence and cell structure of Limnochorda pilosa, a Gram-negative spore-former within the phylum Firmicutes.</title>
        <authorList>
            <person name="Watanabe M."/>
            <person name="Kojima H."/>
            <person name="Fukui M."/>
        </authorList>
    </citation>
    <scope>NUCLEOTIDE SEQUENCE [LARGE SCALE GENOMIC DNA]</scope>
    <source>
        <strain evidence="10">HC45</strain>
    </source>
</reference>
<evidence type="ECO:0000256" key="6">
    <source>
        <dbReference type="ARBA" id="ARBA00023136"/>
    </source>
</evidence>
<dbReference type="Gene3D" id="1.10.3720.10">
    <property type="entry name" value="MetI-like"/>
    <property type="match status" value="1"/>
</dbReference>